<evidence type="ECO:0000259" key="20">
    <source>
        <dbReference type="PROSITE" id="PS50112"/>
    </source>
</evidence>
<keyword evidence="9" id="KW-0418">Kinase</keyword>
<dbReference type="Gene3D" id="3.40.50.2300">
    <property type="match status" value="1"/>
</dbReference>
<dbReference type="PANTHER" id="PTHR45339:SF1">
    <property type="entry name" value="HYBRID SIGNAL TRANSDUCTION HISTIDINE KINASE J"/>
    <property type="match status" value="1"/>
</dbReference>
<dbReference type="PANTHER" id="PTHR45339">
    <property type="entry name" value="HYBRID SIGNAL TRANSDUCTION HISTIDINE KINASE J"/>
    <property type="match status" value="1"/>
</dbReference>
<dbReference type="FunFam" id="3.30.565.10:FF:000078">
    <property type="entry name" value="Two-component sensor histidine kinase"/>
    <property type="match status" value="1"/>
</dbReference>
<comment type="catalytic activity">
    <reaction evidence="1">
        <text>ATP + protein L-histidine = ADP + protein N-phospho-L-histidine.</text>
        <dbReference type="EC" id="2.7.13.3"/>
    </reaction>
</comment>
<feature type="domain" description="Response regulatory" evidence="19">
    <location>
        <begin position="592"/>
        <end position="706"/>
    </location>
</feature>
<feature type="transmembrane region" description="Helical" evidence="17">
    <location>
        <begin position="21"/>
        <end position="42"/>
    </location>
</feature>
<proteinExistence type="predicted"/>
<dbReference type="PRINTS" id="PR00344">
    <property type="entry name" value="BCTRLSENSOR"/>
</dbReference>
<dbReference type="SUPFAM" id="SSF52172">
    <property type="entry name" value="CheY-like"/>
    <property type="match status" value="1"/>
</dbReference>
<evidence type="ECO:0000256" key="16">
    <source>
        <dbReference type="SAM" id="MobiDB-lite"/>
    </source>
</evidence>
<dbReference type="InterPro" id="IPR008207">
    <property type="entry name" value="Sig_transdc_His_kin_Hpt_dom"/>
</dbReference>
<evidence type="ECO:0000256" key="4">
    <source>
        <dbReference type="ARBA" id="ARBA00022475"/>
    </source>
</evidence>
<dbReference type="PROSITE" id="PS50894">
    <property type="entry name" value="HPT"/>
    <property type="match status" value="2"/>
</dbReference>
<reference evidence="22 23" key="1">
    <citation type="submission" date="2019-02" db="EMBL/GenBank/DDBJ databases">
        <title>Deep-cultivation of Planctomycetes and their phenomic and genomic characterization uncovers novel biology.</title>
        <authorList>
            <person name="Wiegand S."/>
            <person name="Jogler M."/>
            <person name="Boedeker C."/>
            <person name="Pinto D."/>
            <person name="Vollmers J."/>
            <person name="Rivas-Marin E."/>
            <person name="Kohn T."/>
            <person name="Peeters S.H."/>
            <person name="Heuer A."/>
            <person name="Rast P."/>
            <person name="Oberbeckmann S."/>
            <person name="Bunk B."/>
            <person name="Jeske O."/>
            <person name="Meyerdierks A."/>
            <person name="Storesund J.E."/>
            <person name="Kallscheuer N."/>
            <person name="Luecker S."/>
            <person name="Lage O.M."/>
            <person name="Pohl T."/>
            <person name="Merkel B.J."/>
            <person name="Hornburger P."/>
            <person name="Mueller R.-W."/>
            <person name="Bruemmer F."/>
            <person name="Labrenz M."/>
            <person name="Spormann A.M."/>
            <person name="Op Den Camp H."/>
            <person name="Overmann J."/>
            <person name="Amann R."/>
            <person name="Jetten M.S.M."/>
            <person name="Mascher T."/>
            <person name="Medema M.H."/>
            <person name="Devos D.P."/>
            <person name="Kaster A.-K."/>
            <person name="Ovreas L."/>
            <person name="Rohde M."/>
            <person name="Galperin M.Y."/>
            <person name="Jogler C."/>
        </authorList>
    </citation>
    <scope>NUCLEOTIDE SEQUENCE [LARGE SCALE GENOMIC DNA]</scope>
    <source>
        <strain evidence="22 23">Pla100</strain>
    </source>
</reference>
<feature type="modified residue" description="Phosphohistidine" evidence="14">
    <location>
        <position position="917"/>
    </location>
</feature>
<gene>
    <name evidence="22" type="primary">rpfC_2</name>
    <name evidence="22" type="ORF">Pla100_07700</name>
</gene>
<keyword evidence="23" id="KW-1185">Reference proteome</keyword>
<dbReference type="CDD" id="cd00088">
    <property type="entry name" value="HPT"/>
    <property type="match status" value="1"/>
</dbReference>
<comment type="subcellular location">
    <subcellularLocation>
        <location evidence="2">Cell membrane</location>
        <topology evidence="2">Multi-pass membrane protein</topology>
    </subcellularLocation>
</comment>
<evidence type="ECO:0000256" key="14">
    <source>
        <dbReference type="PROSITE-ProRule" id="PRU00110"/>
    </source>
</evidence>
<evidence type="ECO:0000256" key="8">
    <source>
        <dbReference type="ARBA" id="ARBA00022741"/>
    </source>
</evidence>
<dbReference type="Gene3D" id="3.30.565.10">
    <property type="entry name" value="Histidine kinase-like ATPase, C-terminal domain"/>
    <property type="match status" value="1"/>
</dbReference>
<evidence type="ECO:0000256" key="7">
    <source>
        <dbReference type="ARBA" id="ARBA00022692"/>
    </source>
</evidence>
<dbReference type="Gene3D" id="1.20.120.160">
    <property type="entry name" value="HPT domain"/>
    <property type="match status" value="2"/>
</dbReference>
<evidence type="ECO:0000256" key="1">
    <source>
        <dbReference type="ARBA" id="ARBA00000085"/>
    </source>
</evidence>
<dbReference type="GO" id="GO:0000155">
    <property type="term" value="F:phosphorelay sensor kinase activity"/>
    <property type="evidence" value="ECO:0007669"/>
    <property type="project" value="InterPro"/>
</dbReference>
<dbReference type="PROSITE" id="PS50109">
    <property type="entry name" value="HIS_KIN"/>
    <property type="match status" value="1"/>
</dbReference>
<dbReference type="InterPro" id="IPR003661">
    <property type="entry name" value="HisK_dim/P_dom"/>
</dbReference>
<dbReference type="InterPro" id="IPR000014">
    <property type="entry name" value="PAS"/>
</dbReference>
<dbReference type="Pfam" id="PF02518">
    <property type="entry name" value="HATPase_c"/>
    <property type="match status" value="1"/>
</dbReference>
<dbReference type="InterPro" id="IPR036890">
    <property type="entry name" value="HATPase_C_sf"/>
</dbReference>
<dbReference type="InterPro" id="IPR011006">
    <property type="entry name" value="CheY-like_superfamily"/>
</dbReference>
<feature type="region of interest" description="Disordered" evidence="16">
    <location>
        <begin position="843"/>
        <end position="871"/>
    </location>
</feature>
<dbReference type="CDD" id="cd17546">
    <property type="entry name" value="REC_hyHK_CKI1_RcsC-like"/>
    <property type="match status" value="1"/>
</dbReference>
<evidence type="ECO:0000256" key="10">
    <source>
        <dbReference type="ARBA" id="ARBA00022840"/>
    </source>
</evidence>
<dbReference type="PROSITE" id="PS50110">
    <property type="entry name" value="RESPONSE_REGULATORY"/>
    <property type="match status" value="1"/>
</dbReference>
<keyword evidence="10" id="KW-0067">ATP-binding</keyword>
<dbReference type="FunFam" id="1.10.287.130:FF:000038">
    <property type="entry name" value="Sensory transduction histidine kinase"/>
    <property type="match status" value="1"/>
</dbReference>
<feature type="domain" description="Histidine kinase" evidence="18">
    <location>
        <begin position="329"/>
        <end position="557"/>
    </location>
</feature>
<dbReference type="SUPFAM" id="SSF55874">
    <property type="entry name" value="ATPase domain of HSP90 chaperone/DNA topoisomerase II/histidine kinase"/>
    <property type="match status" value="1"/>
</dbReference>
<feature type="domain" description="HPt" evidence="21">
    <location>
        <begin position="753"/>
        <end position="846"/>
    </location>
</feature>
<dbReference type="InterPro" id="IPR003594">
    <property type="entry name" value="HATPase_dom"/>
</dbReference>
<dbReference type="Gene3D" id="3.30.450.20">
    <property type="entry name" value="PAS domain"/>
    <property type="match status" value="1"/>
</dbReference>
<dbReference type="CDD" id="cd16922">
    <property type="entry name" value="HATPase_EvgS-ArcB-TorS-like"/>
    <property type="match status" value="1"/>
</dbReference>
<evidence type="ECO:0000259" key="21">
    <source>
        <dbReference type="PROSITE" id="PS50894"/>
    </source>
</evidence>
<dbReference type="SMART" id="SM00073">
    <property type="entry name" value="HPT"/>
    <property type="match status" value="2"/>
</dbReference>
<keyword evidence="8" id="KW-0547">Nucleotide-binding</keyword>
<dbReference type="GO" id="GO:0005886">
    <property type="term" value="C:plasma membrane"/>
    <property type="evidence" value="ECO:0007669"/>
    <property type="project" value="UniProtKB-SubCell"/>
</dbReference>
<dbReference type="PROSITE" id="PS50112">
    <property type="entry name" value="PAS"/>
    <property type="match status" value="1"/>
</dbReference>
<dbReference type="Proteomes" id="UP000316213">
    <property type="component" value="Unassembled WGS sequence"/>
</dbReference>
<dbReference type="InterPro" id="IPR005467">
    <property type="entry name" value="His_kinase_dom"/>
</dbReference>
<evidence type="ECO:0000256" key="17">
    <source>
        <dbReference type="SAM" id="Phobius"/>
    </source>
</evidence>
<keyword evidence="5 15" id="KW-0597">Phosphoprotein</keyword>
<keyword evidence="12" id="KW-0902">Two-component regulatory system</keyword>
<evidence type="ECO:0000256" key="2">
    <source>
        <dbReference type="ARBA" id="ARBA00004651"/>
    </source>
</evidence>
<dbReference type="SUPFAM" id="SSF47226">
    <property type="entry name" value="Histidine-containing phosphotransfer domain, HPT domain"/>
    <property type="match status" value="2"/>
</dbReference>
<keyword evidence="4" id="KW-1003">Cell membrane</keyword>
<dbReference type="Pfam" id="PF00072">
    <property type="entry name" value="Response_reg"/>
    <property type="match status" value="1"/>
</dbReference>
<evidence type="ECO:0000256" key="5">
    <source>
        <dbReference type="ARBA" id="ARBA00022553"/>
    </source>
</evidence>
<keyword evidence="13 17" id="KW-0472">Membrane</keyword>
<name>A0A5C6AV01_9BACT</name>
<evidence type="ECO:0000259" key="19">
    <source>
        <dbReference type="PROSITE" id="PS50110"/>
    </source>
</evidence>
<sequence>MRSPLKRFTSCYNRIPVRLRLSFGLVGLMTGSLLVASAAGFFPNEQREILRSRSRICETLAISGTAMASTGQIESLQVTLESVVHRDPQILSIGLKSVNGGLVVSAGPHEEVWLHPDSQDATHMSVPVYRQGKQWGEMQIRFEPTGGLWGLNHWGPAWLLIVLIPACLIQFSFFLRKTLQSLDPSGAVPTHVEKALDTFTVGLVLLNADQRTLFANKRLTQLLDIPASELVGKYISASDWIIADRDEGEKTLPWEEARQINDSVHDRILQMDVKGRRLTFTVNCTPITGQGFLTTFDDITLIEENKVALAQARDAAQHANEAKSEFLANMSHEIRTPLNAVLGFTDVLRRGLVTDSDEAVDHLNMIHRSGAHLLELINDILDLSKIEAGRMEVESIDTYIDAVIMDVANTLKVRADENDLELNVRLETAIPRVITSDPTRLRQVIMNLVGNAIKFTESGSVSIIAAMRQSESSAGFESSKVLRIDVIDTGIGMTPEQQARIFESFSQADSTTTRKFGGTGLGLSISQRLSESLGGRLTVESKPGMGSTFRVELPIDDEDTSDLMSPSEFEDLRRRRTNEAVAAKLIRLPAKRVLVVDDGESNRRLIELVLTRAGALVATAANGLEAIESIAEETPALVLMDMQMPVLDGYTATERLRAAGFTIPIIALTGNAMVGDREKCMDAGCNDFLSKPVNIDLLLQLAATHLDSASEPHEFVSPMSVGTADAIEFSSLLPSASMPSKTDRPIFPTLPMDDPDFREITMGFLDRLPSRLTNIEIAIAAMDFETVHSDAHWLKGAGGTVGLDVFTPVAKQLEEAAKARETELASEILRQLYELSDRIVIPATQTPHATAPPAEDRSSGSLDERSDEGPVLCTLPMDDPDFYEIVIGFVRRLDERLPKMAEELNEARFEDLATNAHWLKGAGGTVGFPSLTQPASELLIASKRRDPDACRTQLDYLRSTRQRMVVGNAATSGITDKPPTVSC</sequence>
<keyword evidence="11 17" id="KW-1133">Transmembrane helix</keyword>
<evidence type="ECO:0000256" key="9">
    <source>
        <dbReference type="ARBA" id="ARBA00022777"/>
    </source>
</evidence>
<dbReference type="GO" id="GO:0005524">
    <property type="term" value="F:ATP binding"/>
    <property type="evidence" value="ECO:0007669"/>
    <property type="project" value="UniProtKB-KW"/>
</dbReference>
<organism evidence="22 23">
    <name type="scientific">Neorhodopirellula pilleata</name>
    <dbReference type="NCBI Taxonomy" id="2714738"/>
    <lineage>
        <taxon>Bacteria</taxon>
        <taxon>Pseudomonadati</taxon>
        <taxon>Planctomycetota</taxon>
        <taxon>Planctomycetia</taxon>
        <taxon>Pirellulales</taxon>
        <taxon>Pirellulaceae</taxon>
        <taxon>Neorhodopirellula</taxon>
    </lineage>
</organism>
<dbReference type="SMART" id="SM00448">
    <property type="entry name" value="REC"/>
    <property type="match status" value="1"/>
</dbReference>
<comment type="caution">
    <text evidence="22">The sequence shown here is derived from an EMBL/GenBank/DDBJ whole genome shotgun (WGS) entry which is preliminary data.</text>
</comment>
<dbReference type="SMART" id="SM00387">
    <property type="entry name" value="HATPase_c"/>
    <property type="match status" value="1"/>
</dbReference>
<dbReference type="SUPFAM" id="SSF47384">
    <property type="entry name" value="Homodimeric domain of signal transducing histidine kinase"/>
    <property type="match status" value="1"/>
</dbReference>
<dbReference type="CDD" id="cd00082">
    <property type="entry name" value="HisKA"/>
    <property type="match status" value="1"/>
</dbReference>
<evidence type="ECO:0000256" key="11">
    <source>
        <dbReference type="ARBA" id="ARBA00022989"/>
    </source>
</evidence>
<feature type="compositionally biased region" description="Basic and acidic residues" evidence="16">
    <location>
        <begin position="854"/>
        <end position="868"/>
    </location>
</feature>
<dbReference type="InterPro" id="IPR004358">
    <property type="entry name" value="Sig_transdc_His_kin-like_C"/>
</dbReference>
<evidence type="ECO:0000256" key="12">
    <source>
        <dbReference type="ARBA" id="ARBA00023012"/>
    </source>
</evidence>
<dbReference type="Pfam" id="PF12860">
    <property type="entry name" value="PAS_7"/>
    <property type="match status" value="1"/>
</dbReference>
<dbReference type="Pfam" id="PF00512">
    <property type="entry name" value="HisKA"/>
    <property type="match status" value="1"/>
</dbReference>
<dbReference type="SUPFAM" id="SSF55785">
    <property type="entry name" value="PYP-like sensor domain (PAS domain)"/>
    <property type="match status" value="1"/>
</dbReference>
<dbReference type="InterPro" id="IPR036097">
    <property type="entry name" value="HisK_dim/P_sf"/>
</dbReference>
<keyword evidence="7 17" id="KW-0812">Transmembrane</keyword>
<feature type="domain" description="HPt" evidence="21">
    <location>
        <begin position="878"/>
        <end position="974"/>
    </location>
</feature>
<evidence type="ECO:0000313" key="23">
    <source>
        <dbReference type="Proteomes" id="UP000316213"/>
    </source>
</evidence>
<dbReference type="RefSeq" id="WP_231602654.1">
    <property type="nucleotide sequence ID" value="NZ_SJPM01000001.1"/>
</dbReference>
<keyword evidence="6 22" id="KW-0808">Transferase</keyword>
<evidence type="ECO:0000313" key="22">
    <source>
        <dbReference type="EMBL" id="TWU03835.1"/>
    </source>
</evidence>
<dbReference type="AlphaFoldDB" id="A0A5C6AV01"/>
<accession>A0A5C6AV01</accession>
<feature type="modified residue" description="4-aspartylphosphate" evidence="15">
    <location>
        <position position="641"/>
    </location>
</feature>
<dbReference type="Pfam" id="PF01627">
    <property type="entry name" value="Hpt"/>
    <property type="match status" value="2"/>
</dbReference>
<dbReference type="InterPro" id="IPR036641">
    <property type="entry name" value="HPT_dom_sf"/>
</dbReference>
<dbReference type="SMART" id="SM00388">
    <property type="entry name" value="HisKA"/>
    <property type="match status" value="1"/>
</dbReference>
<feature type="modified residue" description="Phosphohistidine" evidence="14">
    <location>
        <position position="792"/>
    </location>
</feature>
<dbReference type="InterPro" id="IPR001789">
    <property type="entry name" value="Sig_transdc_resp-reg_receiver"/>
</dbReference>
<evidence type="ECO:0000259" key="18">
    <source>
        <dbReference type="PROSITE" id="PS50109"/>
    </source>
</evidence>
<dbReference type="Gene3D" id="1.10.287.130">
    <property type="match status" value="1"/>
</dbReference>
<feature type="compositionally biased region" description="Low complexity" evidence="16">
    <location>
        <begin position="843"/>
        <end position="853"/>
    </location>
</feature>
<dbReference type="EC" id="2.7.13.3" evidence="3"/>
<feature type="domain" description="PAS" evidence="20">
    <location>
        <begin position="188"/>
        <end position="233"/>
    </location>
</feature>
<dbReference type="InterPro" id="IPR035965">
    <property type="entry name" value="PAS-like_dom_sf"/>
</dbReference>
<evidence type="ECO:0000256" key="13">
    <source>
        <dbReference type="ARBA" id="ARBA00023136"/>
    </source>
</evidence>
<dbReference type="CDD" id="cd00130">
    <property type="entry name" value="PAS"/>
    <property type="match status" value="1"/>
</dbReference>
<evidence type="ECO:0000256" key="6">
    <source>
        <dbReference type="ARBA" id="ARBA00022679"/>
    </source>
</evidence>
<protein>
    <recommendedName>
        <fullName evidence="3">histidine kinase</fullName>
        <ecNumber evidence="3">2.7.13.3</ecNumber>
    </recommendedName>
</protein>
<evidence type="ECO:0000256" key="15">
    <source>
        <dbReference type="PROSITE-ProRule" id="PRU00169"/>
    </source>
</evidence>
<dbReference type="EMBL" id="SJPM01000001">
    <property type="protein sequence ID" value="TWU03835.1"/>
    <property type="molecule type" value="Genomic_DNA"/>
</dbReference>
<evidence type="ECO:0000256" key="3">
    <source>
        <dbReference type="ARBA" id="ARBA00012438"/>
    </source>
</evidence>